<dbReference type="EMBL" id="OGUS01000115">
    <property type="protein sequence ID" value="SPC12536.1"/>
    <property type="molecule type" value="Genomic_DNA"/>
</dbReference>
<evidence type="ECO:0000313" key="3">
    <source>
        <dbReference type="EMBL" id="QRQ95902.1"/>
    </source>
</evidence>
<reference evidence="3 8" key="4">
    <citation type="submission" date="2021-02" db="EMBL/GenBank/DDBJ databases">
        <title>Complete Genome Sequence of Cupriavidus oxalaticus Strain Ox1, a Soil Oxalate-Degrading Species.</title>
        <authorList>
            <person name="Palmieri F."/>
            <person name="Udriet P."/>
            <person name="Deuasquier M."/>
            <person name="Beaudoing E."/>
            <person name="Johnson S.L."/>
            <person name="Davenport K.W."/>
            <person name="Chain P.S."/>
            <person name="Bindschedler S."/>
            <person name="Junier P."/>
        </authorList>
    </citation>
    <scope>NUCLEOTIDE SEQUENCE [LARGE SCALE GENOMIC DNA]</scope>
    <source>
        <strain evidence="3 8">Ox1</strain>
    </source>
</reference>
<dbReference type="InterPro" id="IPR012347">
    <property type="entry name" value="Ferritin-like"/>
</dbReference>
<dbReference type="RefSeq" id="WP_063238792.1">
    <property type="nucleotide sequence ID" value="NZ_CP032519.1"/>
</dbReference>
<protein>
    <submittedName>
        <fullName evidence="2">PA2169 family four-helix-bundle protein</fullName>
    </submittedName>
</protein>
<dbReference type="AlphaFoldDB" id="A0A375G3C6"/>
<dbReference type="OrthoDB" id="282393at2"/>
<dbReference type="InterPro" id="IPR019052">
    <property type="entry name" value="DUF2383"/>
</dbReference>
<evidence type="ECO:0000313" key="4">
    <source>
        <dbReference type="EMBL" id="SPC06482.1"/>
    </source>
</evidence>
<evidence type="ECO:0000313" key="5">
    <source>
        <dbReference type="EMBL" id="SPC12536.1"/>
    </source>
</evidence>
<dbReference type="Proteomes" id="UP000325743">
    <property type="component" value="Chromosome 2"/>
</dbReference>
<dbReference type="EMBL" id="OGUS01000064">
    <property type="protein sequence ID" value="SPC06482.1"/>
    <property type="molecule type" value="Genomic_DNA"/>
</dbReference>
<gene>
    <name evidence="5" type="ORF">CO2235_150191</name>
    <name evidence="4" type="ORF">CO2235_U590058</name>
    <name evidence="2" type="ORF">D2917_20845</name>
    <name evidence="3" type="ORF">JTE92_21155</name>
</gene>
<proteinExistence type="predicted"/>
<dbReference type="Proteomes" id="UP000256862">
    <property type="component" value="Chromosome CO2235"/>
</dbReference>
<dbReference type="EMBL" id="CP032519">
    <property type="protein sequence ID" value="QEZ46660.1"/>
    <property type="molecule type" value="Genomic_DNA"/>
</dbReference>
<evidence type="ECO:0000313" key="2">
    <source>
        <dbReference type="EMBL" id="QEZ46660.1"/>
    </source>
</evidence>
<feature type="domain" description="DUF2383" evidence="1">
    <location>
        <begin position="12"/>
        <end position="117"/>
    </location>
</feature>
<dbReference type="PIRSF" id="PIRSF029477">
    <property type="entry name" value="UCP029477"/>
    <property type="match status" value="1"/>
</dbReference>
<sequence length="151" mass="16826">MAETQQQRSVFALNQLIAAGKDSELACTSGASNVHDAQLRDILASTAESCRGSVRELQSMVSAMGGDPAERGSMQGTLFRSWMALRHMLQPNNDDAILGMCEHEEEAARREYQSVMMKPLPPEASAMLQRQYDELMRHHGRIHAMRGMQVH</sequence>
<dbReference type="Pfam" id="PF09537">
    <property type="entry name" value="DUF2383"/>
    <property type="match status" value="1"/>
</dbReference>
<dbReference type="NCBIfam" id="TIGR02284">
    <property type="entry name" value="PA2169 family four-helix-bundle protein"/>
    <property type="match status" value="1"/>
</dbReference>
<dbReference type="Gene3D" id="1.20.1260.10">
    <property type="match status" value="1"/>
</dbReference>
<dbReference type="Proteomes" id="UP000623307">
    <property type="component" value="Chromosome 2"/>
</dbReference>
<reference evidence="2 7" key="3">
    <citation type="submission" date="2018-09" db="EMBL/GenBank/DDBJ databases">
        <title>Complete genome sequence of Cupriavidus oxalaticus T2, a bacterium capable of phenol tolerance and degradation.</title>
        <authorList>
            <person name="Yan J."/>
        </authorList>
    </citation>
    <scope>NUCLEOTIDE SEQUENCE [LARGE SCALE GENOMIC DNA]</scope>
    <source>
        <strain evidence="2 7">T2</strain>
    </source>
</reference>
<name>A0A375G3C6_9BURK</name>
<reference evidence="6" key="1">
    <citation type="submission" date="2018-01" db="EMBL/GenBank/DDBJ databases">
        <authorList>
            <person name="Gaut B.S."/>
            <person name="Morton B.R."/>
            <person name="Clegg M.T."/>
            <person name="Duvall M.R."/>
        </authorList>
    </citation>
    <scope>NUCLEOTIDE SEQUENCE [LARGE SCALE GENOMIC DNA]</scope>
</reference>
<dbReference type="InterPro" id="IPR011971">
    <property type="entry name" value="CHP02284"/>
</dbReference>
<organism evidence="5">
    <name type="scientific">Cupriavidus oxalaticus</name>
    <dbReference type="NCBI Taxonomy" id="96344"/>
    <lineage>
        <taxon>Bacteria</taxon>
        <taxon>Pseudomonadati</taxon>
        <taxon>Pseudomonadota</taxon>
        <taxon>Betaproteobacteria</taxon>
        <taxon>Burkholderiales</taxon>
        <taxon>Burkholderiaceae</taxon>
        <taxon>Cupriavidus</taxon>
    </lineage>
</organism>
<accession>A0A375G3C6</accession>
<dbReference type="InterPro" id="IPR016920">
    <property type="entry name" value="UCP029477"/>
</dbReference>
<keyword evidence="8" id="KW-1185">Reference proteome</keyword>
<dbReference type="EMBL" id="CP069812">
    <property type="protein sequence ID" value="QRQ95902.1"/>
    <property type="molecule type" value="Genomic_DNA"/>
</dbReference>
<dbReference type="GeneID" id="303492064"/>
<evidence type="ECO:0000313" key="8">
    <source>
        <dbReference type="Proteomes" id="UP000623307"/>
    </source>
</evidence>
<reference evidence="5" key="2">
    <citation type="submission" date="2018-01" db="EMBL/GenBank/DDBJ databases">
        <authorList>
            <person name="Clerissi C."/>
        </authorList>
    </citation>
    <scope>NUCLEOTIDE SEQUENCE</scope>
    <source>
        <strain evidence="5">Cupriavidus oxalaticus LMG 2235</strain>
    </source>
</reference>
<evidence type="ECO:0000313" key="7">
    <source>
        <dbReference type="Proteomes" id="UP000325743"/>
    </source>
</evidence>
<evidence type="ECO:0000313" key="6">
    <source>
        <dbReference type="Proteomes" id="UP000256862"/>
    </source>
</evidence>
<evidence type="ECO:0000259" key="1">
    <source>
        <dbReference type="Pfam" id="PF09537"/>
    </source>
</evidence>